<dbReference type="Gene3D" id="3.20.20.80">
    <property type="entry name" value="Glycosidases"/>
    <property type="match status" value="2"/>
</dbReference>
<dbReference type="InterPro" id="IPR011583">
    <property type="entry name" value="Chitinase_II/V-like_cat"/>
</dbReference>
<dbReference type="GO" id="GO:0006032">
    <property type="term" value="P:chitin catabolic process"/>
    <property type="evidence" value="ECO:0007669"/>
    <property type="project" value="UniProtKB-KW"/>
</dbReference>
<evidence type="ECO:0000256" key="1">
    <source>
        <dbReference type="ARBA" id="ARBA00000822"/>
    </source>
</evidence>
<comment type="similarity">
    <text evidence="8">Belongs to the glycosyl hydrolase 18 family.</text>
</comment>
<feature type="compositionally biased region" description="Low complexity" evidence="9">
    <location>
        <begin position="140"/>
        <end position="159"/>
    </location>
</feature>
<dbReference type="InterPro" id="IPR050314">
    <property type="entry name" value="Glycosyl_Hydrlase_18"/>
</dbReference>
<dbReference type="GO" id="GO:0008843">
    <property type="term" value="F:endochitinase activity"/>
    <property type="evidence" value="ECO:0007669"/>
    <property type="project" value="UniProtKB-EC"/>
</dbReference>
<feature type="region of interest" description="Disordered" evidence="9">
    <location>
        <begin position="81"/>
        <end position="104"/>
    </location>
</feature>
<evidence type="ECO:0000256" key="9">
    <source>
        <dbReference type="SAM" id="MobiDB-lite"/>
    </source>
</evidence>
<evidence type="ECO:0000256" key="5">
    <source>
        <dbReference type="ARBA" id="ARBA00023295"/>
    </source>
</evidence>
<feature type="region of interest" description="Disordered" evidence="9">
    <location>
        <begin position="136"/>
        <end position="166"/>
    </location>
</feature>
<accession>A0A8H7HBP6</accession>
<keyword evidence="5 7" id="KW-0326">Glycosidase</keyword>
<protein>
    <recommendedName>
        <fullName evidence="10">GH18 domain-containing protein</fullName>
    </recommendedName>
</protein>
<proteinExistence type="inferred from homology"/>
<dbReference type="InterPro" id="IPR001223">
    <property type="entry name" value="Glyco_hydro18_cat"/>
</dbReference>
<dbReference type="SUPFAM" id="SSF51445">
    <property type="entry name" value="(Trans)glycosidases"/>
    <property type="match status" value="1"/>
</dbReference>
<keyword evidence="2 7" id="KW-0378">Hydrolase</keyword>
<evidence type="ECO:0000256" key="8">
    <source>
        <dbReference type="RuleBase" id="RU004453"/>
    </source>
</evidence>
<dbReference type="GO" id="GO:0000272">
    <property type="term" value="P:polysaccharide catabolic process"/>
    <property type="evidence" value="ECO:0007669"/>
    <property type="project" value="UniProtKB-KW"/>
</dbReference>
<gene>
    <name evidence="11" type="ORF">RHS04_03047</name>
</gene>
<evidence type="ECO:0000259" key="10">
    <source>
        <dbReference type="PROSITE" id="PS51910"/>
    </source>
</evidence>
<dbReference type="Proteomes" id="UP000650582">
    <property type="component" value="Unassembled WGS sequence"/>
</dbReference>
<evidence type="ECO:0000313" key="11">
    <source>
        <dbReference type="EMBL" id="KAF8681017.1"/>
    </source>
</evidence>
<dbReference type="SMART" id="SM00636">
    <property type="entry name" value="Glyco_18"/>
    <property type="match status" value="1"/>
</dbReference>
<reference evidence="11" key="1">
    <citation type="submission" date="2020-09" db="EMBL/GenBank/DDBJ databases">
        <title>Comparative genome analyses of four rice-infecting Rhizoctonia solani isolates reveal extensive enrichment of homogalacturonan modification genes.</title>
        <authorList>
            <person name="Lee D.-Y."/>
            <person name="Jeon J."/>
            <person name="Kim K.-T."/>
            <person name="Cheong K."/>
            <person name="Song H."/>
            <person name="Choi G."/>
            <person name="Ko J."/>
            <person name="Opiyo S.O."/>
            <person name="Zuo S."/>
            <person name="Madhav S."/>
            <person name="Lee Y.-H."/>
            <person name="Wang G.-L."/>
        </authorList>
    </citation>
    <scope>NUCLEOTIDE SEQUENCE</scope>
    <source>
        <strain evidence="11">AG1-IA YN-7</strain>
    </source>
</reference>
<evidence type="ECO:0000256" key="2">
    <source>
        <dbReference type="ARBA" id="ARBA00022801"/>
    </source>
</evidence>
<evidence type="ECO:0000256" key="7">
    <source>
        <dbReference type="RuleBase" id="RU000489"/>
    </source>
</evidence>
<sequence length="562" mass="60979">MCLWRTTTSIDRYSPAARPREHGSSMHTLAALLFFSLAAAPSFSRPFNPSSSSILPDEDPVPILFLPPSIVKSGSPVEPLFITGPTLANHQGSPPPTPTSSPPQTTLTVVQQAVETIHVVAETKFMTITITVQAPPSRPSPTLALASASASISAPEPESGNSASSNAEMKPFVATYFPDWTGDEFPPEKVDFKRFAWIDFGQPLTIIIFFSEPDNNYSPFSFSPYYSIRGPGREPPTHIHIRQLGRSLEPTGQICPCARQPSQVEHRGMDRYFSDAVSTDVNRRELVKNTVQMYKKFNLDGIDIDWEYPGVQGAGNNQVSPQDSTHFLTFLQLLRSQLPKSAKLTAATQVTPFAGPDGRPLADVSEFAKVLDWILIMNYDIWGGKSAPDASASASVAAWTSAGFPSYQITLGLPSYGYVQTSDARKLIQRSRTAKLGNLRIRRDDGTPGTGSVRVQGEGEGDDSGQVQFKQLVNVGALKLNSNGNYVGAGGFNRLWDVCSSTPYLVSQNAKQVVAYDDPQSLGMKAAFARGAGLRGVNMFDVHGDTENWTLTDAIREGLGLV</sequence>
<evidence type="ECO:0000256" key="4">
    <source>
        <dbReference type="ARBA" id="ARBA00023277"/>
    </source>
</evidence>
<name>A0A8H7HBP6_9AGAM</name>
<comment type="catalytic activity">
    <reaction evidence="1">
        <text>Random endo-hydrolysis of N-acetyl-beta-D-glucosaminide (1-&gt;4)-beta-linkages in chitin and chitodextrins.</text>
        <dbReference type="EC" id="3.2.1.14"/>
    </reaction>
</comment>
<keyword evidence="4" id="KW-0119">Carbohydrate metabolism</keyword>
<dbReference type="PROSITE" id="PS51910">
    <property type="entry name" value="GH18_2"/>
    <property type="match status" value="1"/>
</dbReference>
<keyword evidence="3" id="KW-0146">Chitin degradation</keyword>
<dbReference type="AlphaFoldDB" id="A0A8H7HBP6"/>
<dbReference type="Pfam" id="PF00704">
    <property type="entry name" value="Glyco_hydro_18"/>
    <property type="match status" value="1"/>
</dbReference>
<dbReference type="PROSITE" id="PS01095">
    <property type="entry name" value="GH18_1"/>
    <property type="match status" value="1"/>
</dbReference>
<dbReference type="GO" id="GO:0005576">
    <property type="term" value="C:extracellular region"/>
    <property type="evidence" value="ECO:0007669"/>
    <property type="project" value="TreeGrafter"/>
</dbReference>
<organism evidence="11 12">
    <name type="scientific">Rhizoctonia solani</name>
    <dbReference type="NCBI Taxonomy" id="456999"/>
    <lineage>
        <taxon>Eukaryota</taxon>
        <taxon>Fungi</taxon>
        <taxon>Dikarya</taxon>
        <taxon>Basidiomycota</taxon>
        <taxon>Agaricomycotina</taxon>
        <taxon>Agaricomycetes</taxon>
        <taxon>Cantharellales</taxon>
        <taxon>Ceratobasidiaceae</taxon>
        <taxon>Rhizoctonia</taxon>
    </lineage>
</organism>
<dbReference type="InterPro" id="IPR017853">
    <property type="entry name" value="GH"/>
</dbReference>
<dbReference type="InterPro" id="IPR001579">
    <property type="entry name" value="Glyco_hydro_18_chit_AS"/>
</dbReference>
<evidence type="ECO:0000313" key="12">
    <source>
        <dbReference type="Proteomes" id="UP000650582"/>
    </source>
</evidence>
<keyword evidence="6" id="KW-0624">Polysaccharide degradation</keyword>
<dbReference type="GO" id="GO:0008061">
    <property type="term" value="F:chitin binding"/>
    <property type="evidence" value="ECO:0007669"/>
    <property type="project" value="InterPro"/>
</dbReference>
<comment type="caution">
    <text evidence="11">The sequence shown here is derived from an EMBL/GenBank/DDBJ whole genome shotgun (WGS) entry which is preliminary data.</text>
</comment>
<dbReference type="EMBL" id="JACYCC010000036">
    <property type="protein sequence ID" value="KAF8681017.1"/>
    <property type="molecule type" value="Genomic_DNA"/>
</dbReference>
<evidence type="ECO:0000256" key="6">
    <source>
        <dbReference type="ARBA" id="ARBA00023326"/>
    </source>
</evidence>
<feature type="domain" description="GH18" evidence="10">
    <location>
        <begin position="171"/>
        <end position="562"/>
    </location>
</feature>
<dbReference type="PANTHER" id="PTHR11177:SF392">
    <property type="entry name" value="HAP41P"/>
    <property type="match status" value="1"/>
</dbReference>
<evidence type="ECO:0000256" key="3">
    <source>
        <dbReference type="ARBA" id="ARBA00023024"/>
    </source>
</evidence>
<dbReference type="PANTHER" id="PTHR11177">
    <property type="entry name" value="CHITINASE"/>
    <property type="match status" value="1"/>
</dbReference>
<feature type="region of interest" description="Disordered" evidence="9">
    <location>
        <begin position="441"/>
        <end position="464"/>
    </location>
</feature>